<keyword evidence="1" id="KW-0812">Transmembrane</keyword>
<evidence type="ECO:0000313" key="2">
    <source>
        <dbReference type="EMBL" id="MFC4189138.1"/>
    </source>
</evidence>
<sequence length="331" mass="36123">MHEIDRSLAELESRIHKPHMVQPEADALFQRIVQEPRPAGRRSRTKWTSPFRVSLLAVSAAVVAGALLIGPDLLQRPPIDPAVVATPRLLAVHTVADDSTTASMDLEATARRVEKLQEADGAEGGPFIQETWSLTTRIGGMQITSAVVPERRETLKKPDGTTTWSVKAEKPQFQNDEQRSLWERQWDAIKEPVDRSGTGDVGYGDAPHNPAELEAWLDQGAPADTAGFISESVVDKLMTNHLDPEQRAALLRVLAKKKGLTTAGEVTDRAGRQGVAYTVKDDSGSIPAEHMLVVDPENGKILAYEEIFLESSPAMKVDGPAVVNYVTFLKG</sequence>
<accession>A0ABV8N897</accession>
<evidence type="ECO:0008006" key="4">
    <source>
        <dbReference type="Google" id="ProtNLM"/>
    </source>
</evidence>
<evidence type="ECO:0000313" key="3">
    <source>
        <dbReference type="Proteomes" id="UP001595871"/>
    </source>
</evidence>
<keyword evidence="1" id="KW-0472">Membrane</keyword>
<dbReference type="Proteomes" id="UP001595871">
    <property type="component" value="Unassembled WGS sequence"/>
</dbReference>
<evidence type="ECO:0000256" key="1">
    <source>
        <dbReference type="SAM" id="Phobius"/>
    </source>
</evidence>
<comment type="caution">
    <text evidence="2">The sequence shown here is derived from an EMBL/GenBank/DDBJ whole genome shotgun (WGS) entry which is preliminary data.</text>
</comment>
<organism evidence="2 3">
    <name type="scientific">Streptomyces flavovirens</name>
    <dbReference type="NCBI Taxonomy" id="52258"/>
    <lineage>
        <taxon>Bacteria</taxon>
        <taxon>Bacillati</taxon>
        <taxon>Actinomycetota</taxon>
        <taxon>Actinomycetes</taxon>
        <taxon>Kitasatosporales</taxon>
        <taxon>Streptomycetaceae</taxon>
        <taxon>Streptomyces</taxon>
    </lineage>
</organism>
<dbReference type="RefSeq" id="WP_234461017.1">
    <property type="nucleotide sequence ID" value="NZ_JBHSCF010000037.1"/>
</dbReference>
<proteinExistence type="predicted"/>
<name>A0ABV8N897_9ACTN</name>
<gene>
    <name evidence="2" type="ORF">ACFO3R_22530</name>
</gene>
<reference evidence="3" key="1">
    <citation type="journal article" date="2019" name="Int. J. Syst. Evol. Microbiol.">
        <title>The Global Catalogue of Microorganisms (GCM) 10K type strain sequencing project: providing services to taxonomists for standard genome sequencing and annotation.</title>
        <authorList>
            <consortium name="The Broad Institute Genomics Platform"/>
            <consortium name="The Broad Institute Genome Sequencing Center for Infectious Disease"/>
            <person name="Wu L."/>
            <person name="Ma J."/>
        </authorList>
    </citation>
    <scope>NUCLEOTIDE SEQUENCE [LARGE SCALE GENOMIC DNA]</scope>
    <source>
        <strain evidence="3">CCM 3243</strain>
    </source>
</reference>
<keyword evidence="1" id="KW-1133">Transmembrane helix</keyword>
<feature type="transmembrane region" description="Helical" evidence="1">
    <location>
        <begin position="51"/>
        <end position="70"/>
    </location>
</feature>
<keyword evidence="3" id="KW-1185">Reference proteome</keyword>
<dbReference type="EMBL" id="JBHSCF010000037">
    <property type="protein sequence ID" value="MFC4189138.1"/>
    <property type="molecule type" value="Genomic_DNA"/>
</dbReference>
<protein>
    <recommendedName>
        <fullName evidence="4">CU044_5270 family protein</fullName>
    </recommendedName>
</protein>